<dbReference type="SUPFAM" id="SSF52540">
    <property type="entry name" value="P-loop containing nucleoside triphosphate hydrolases"/>
    <property type="match status" value="1"/>
</dbReference>
<dbReference type="GO" id="GO:0005525">
    <property type="term" value="F:GTP binding"/>
    <property type="evidence" value="ECO:0007669"/>
    <property type="project" value="UniProtKB-KW"/>
</dbReference>
<dbReference type="PANTHER" id="PTHR46152">
    <property type="entry name" value="NF-KAPPA-B INHIBITOR-INTERACTING RAS-LIKE PROTEIN"/>
    <property type="match status" value="1"/>
</dbReference>
<name>A0A177AZN3_9BILA</name>
<dbReference type="PANTHER" id="PTHR46152:SF3">
    <property type="entry name" value="NF-KAPPA-B INHIBITOR-INTERACTING RAS-LIKE PROTEIN"/>
    <property type="match status" value="1"/>
</dbReference>
<dbReference type="Gene3D" id="3.40.50.300">
    <property type="entry name" value="P-loop containing nucleotide triphosphate hydrolases"/>
    <property type="match status" value="1"/>
</dbReference>
<dbReference type="Proteomes" id="UP000078046">
    <property type="component" value="Unassembled WGS sequence"/>
</dbReference>
<dbReference type="SMART" id="SM00173">
    <property type="entry name" value="RAS"/>
    <property type="match status" value="1"/>
</dbReference>
<dbReference type="AlphaFoldDB" id="A0A177AZN3"/>
<dbReference type="PRINTS" id="PR00449">
    <property type="entry name" value="RASTRNSFRMNG"/>
</dbReference>
<accession>A0A177AZN3</accession>
<dbReference type="InterPro" id="IPR027417">
    <property type="entry name" value="P-loop_NTPase"/>
</dbReference>
<dbReference type="GO" id="GO:0032794">
    <property type="term" value="F:GTPase activating protein binding"/>
    <property type="evidence" value="ECO:0007669"/>
    <property type="project" value="TreeGrafter"/>
</dbReference>
<sequence length="176" mass="20266">MLDNLTKPIRVTVAGAKRVGKTSILTVLAYGIETFSEDYHPTIEDIFYIKNENILFYDLAGASEEATIPKHYYNNADAFLLIYDVTDQLSFNIMEKLKHRIDKVRDKVPIVCLGNKSDQPHRQLTFDQVNSWAETENLRLFEVSATKRISLRDPIKFLLKNINIGVKSIFSRSKRL</sequence>
<dbReference type="SMART" id="SM00175">
    <property type="entry name" value="RAB"/>
    <property type="match status" value="1"/>
</dbReference>
<dbReference type="SMART" id="SM00174">
    <property type="entry name" value="RHO"/>
    <property type="match status" value="1"/>
</dbReference>
<evidence type="ECO:0000256" key="1">
    <source>
        <dbReference type="ARBA" id="ARBA00008094"/>
    </source>
</evidence>
<comment type="similarity">
    <text evidence="1">Belongs to the small GTPase superfamily. Ras family. KappaB-Ras subfamily.</text>
</comment>
<evidence type="ECO:0000256" key="2">
    <source>
        <dbReference type="ARBA" id="ARBA00022741"/>
    </source>
</evidence>
<comment type="caution">
    <text evidence="4">The sequence shown here is derived from an EMBL/GenBank/DDBJ whole genome shotgun (WGS) entry which is preliminary data.</text>
</comment>
<keyword evidence="3" id="KW-0342">GTP-binding</keyword>
<dbReference type="PROSITE" id="PS51419">
    <property type="entry name" value="RAB"/>
    <property type="match status" value="1"/>
</dbReference>
<proteinExistence type="inferred from homology"/>
<evidence type="ECO:0000313" key="4">
    <source>
        <dbReference type="EMBL" id="OAF67465.1"/>
    </source>
</evidence>
<keyword evidence="2" id="KW-0547">Nucleotide-binding</keyword>
<dbReference type="NCBIfam" id="TIGR00231">
    <property type="entry name" value="small_GTP"/>
    <property type="match status" value="1"/>
</dbReference>
<dbReference type="InterPro" id="IPR001806">
    <property type="entry name" value="Small_GTPase"/>
</dbReference>
<organism evidence="4 5">
    <name type="scientific">Intoshia linei</name>
    <dbReference type="NCBI Taxonomy" id="1819745"/>
    <lineage>
        <taxon>Eukaryota</taxon>
        <taxon>Metazoa</taxon>
        <taxon>Spiralia</taxon>
        <taxon>Lophotrochozoa</taxon>
        <taxon>Mesozoa</taxon>
        <taxon>Orthonectida</taxon>
        <taxon>Rhopaluridae</taxon>
        <taxon>Intoshia</taxon>
    </lineage>
</organism>
<dbReference type="PROSITE" id="PS51421">
    <property type="entry name" value="RAS"/>
    <property type="match status" value="1"/>
</dbReference>
<keyword evidence="5" id="KW-1185">Reference proteome</keyword>
<dbReference type="InterPro" id="IPR005225">
    <property type="entry name" value="Small_GTP-bd"/>
</dbReference>
<evidence type="ECO:0000256" key="3">
    <source>
        <dbReference type="ARBA" id="ARBA00023134"/>
    </source>
</evidence>
<dbReference type="GO" id="GO:0043124">
    <property type="term" value="P:negative regulation of canonical NF-kappaB signal transduction"/>
    <property type="evidence" value="ECO:0007669"/>
    <property type="project" value="InterPro"/>
</dbReference>
<dbReference type="OrthoDB" id="10002389at2759"/>
<dbReference type="EMBL" id="LWCA01000653">
    <property type="protein sequence ID" value="OAF67465.1"/>
    <property type="molecule type" value="Genomic_DNA"/>
</dbReference>
<reference evidence="4 5" key="1">
    <citation type="submission" date="2016-04" db="EMBL/GenBank/DDBJ databases">
        <title>The genome of Intoshia linei affirms orthonectids as highly simplified spiralians.</title>
        <authorList>
            <person name="Mikhailov K.V."/>
            <person name="Slusarev G.S."/>
            <person name="Nikitin M.A."/>
            <person name="Logacheva M.D."/>
            <person name="Penin A."/>
            <person name="Aleoshin V."/>
            <person name="Panchin Y.V."/>
        </authorList>
    </citation>
    <scope>NUCLEOTIDE SEQUENCE [LARGE SCALE GENOMIC DNA]</scope>
    <source>
        <strain evidence="4">Intl2013</strain>
        <tissue evidence="4">Whole animal</tissue>
    </source>
</reference>
<dbReference type="Pfam" id="PF00071">
    <property type="entry name" value="Ras"/>
    <property type="match status" value="1"/>
</dbReference>
<dbReference type="GO" id="GO:0032484">
    <property type="term" value="P:Ral protein signal transduction"/>
    <property type="evidence" value="ECO:0007669"/>
    <property type="project" value="TreeGrafter"/>
</dbReference>
<dbReference type="GO" id="GO:0003924">
    <property type="term" value="F:GTPase activity"/>
    <property type="evidence" value="ECO:0007669"/>
    <property type="project" value="InterPro"/>
</dbReference>
<dbReference type="InterPro" id="IPR042227">
    <property type="entry name" value="KBRS"/>
</dbReference>
<evidence type="ECO:0000313" key="5">
    <source>
        <dbReference type="Proteomes" id="UP000078046"/>
    </source>
</evidence>
<gene>
    <name evidence="4" type="ORF">A3Q56_04808</name>
</gene>
<protein>
    <submittedName>
        <fullName evidence="4">I-kappa-B-interacting Ras-like protein 2</fullName>
    </submittedName>
</protein>